<dbReference type="EMBL" id="WJHE01000002">
    <property type="protein sequence ID" value="MST31116.1"/>
    <property type="molecule type" value="Genomic_DNA"/>
</dbReference>
<evidence type="ECO:0000313" key="3">
    <source>
        <dbReference type="EMBL" id="MST31116.1"/>
    </source>
</evidence>
<keyword evidence="2" id="KW-1133">Transmembrane helix</keyword>
<sequence>MNDLLFALGLVVVVLTGLGVLFTMVLPRRPSGLLRIATLINRSVRLAFVGLARLAPSYEAKDAVLAPIGPVALVAQLLSWAGGFVLGFGLMLQPTTGDLGAGLLQALGSVFTVGAIHPGGPANVPVDVAAGATWVVVVALQIAYLPALYAAYSQREGLVAMLESRAGLPAWGPELLARHQLVGIVDTLPELYSAWEEWAAEVAESHTTYPVLLLFRSPEPWYSWLLALLAVLDGAAMHLAISPGTASSNARLCLRMGFTCLDRIGTTLGWSVDPDPSPEGPIELPYADFERAVTMLAEAGFPLERSAEEAWPDFRGWRVNYETVAYRLADRLIVPPAPWSGARRHIGTDLAEPRRPPHRRPARAADAFRPTYRRPRQDADG</sequence>
<comment type="caution">
    <text evidence="3">The sequence shown here is derived from an EMBL/GenBank/DDBJ whole genome shotgun (WGS) entry which is preliminary data.</text>
</comment>
<keyword evidence="4" id="KW-1185">Reference proteome</keyword>
<evidence type="ECO:0000313" key="4">
    <source>
        <dbReference type="Proteomes" id="UP000437736"/>
    </source>
</evidence>
<feature type="transmembrane region" description="Helical" evidence="2">
    <location>
        <begin position="99"/>
        <end position="116"/>
    </location>
</feature>
<gene>
    <name evidence="3" type="ORF">GHK86_00020</name>
</gene>
<dbReference type="Proteomes" id="UP000437736">
    <property type="component" value="Unassembled WGS sequence"/>
</dbReference>
<evidence type="ECO:0000256" key="1">
    <source>
        <dbReference type="SAM" id="MobiDB-lite"/>
    </source>
</evidence>
<protein>
    <submittedName>
        <fullName evidence="3">Uncharacterized protein</fullName>
    </submittedName>
</protein>
<feature type="transmembrane region" description="Helical" evidence="2">
    <location>
        <begin position="39"/>
        <end position="56"/>
    </location>
</feature>
<feature type="transmembrane region" description="Helical" evidence="2">
    <location>
        <begin position="128"/>
        <end position="152"/>
    </location>
</feature>
<keyword evidence="2" id="KW-0472">Membrane</keyword>
<organism evidence="3 4">
    <name type="scientific">Acidiferrimicrobium australe</name>
    <dbReference type="NCBI Taxonomy" id="2664430"/>
    <lineage>
        <taxon>Bacteria</taxon>
        <taxon>Bacillati</taxon>
        <taxon>Actinomycetota</taxon>
        <taxon>Acidimicrobiia</taxon>
        <taxon>Acidimicrobiales</taxon>
        <taxon>Acidimicrobiaceae</taxon>
        <taxon>Acidiferrimicrobium</taxon>
    </lineage>
</organism>
<feature type="transmembrane region" description="Helical" evidence="2">
    <location>
        <begin position="6"/>
        <end position="27"/>
    </location>
</feature>
<keyword evidence="2" id="KW-0812">Transmembrane</keyword>
<proteinExistence type="predicted"/>
<reference evidence="3 4" key="1">
    <citation type="submission" date="2019-11" db="EMBL/GenBank/DDBJ databases">
        <title>Acidiferrimicrobium australis gen. nov., sp. nov., an acidophilic and obligately heterotrophic, member of the Actinobacteria that catalyses dissimilatory oxido- reduction of iron isolated from metal-rich acidic water in Chile.</title>
        <authorList>
            <person name="Gonzalez D."/>
            <person name="Huber K."/>
            <person name="Hedrich S."/>
            <person name="Rojas-Villalobos C."/>
            <person name="Quatrini R."/>
            <person name="Dinamarca M.A."/>
            <person name="Schwarz A."/>
            <person name="Canales C."/>
            <person name="Nancucheo I."/>
        </authorList>
    </citation>
    <scope>NUCLEOTIDE SEQUENCE [LARGE SCALE GENOMIC DNA]</scope>
    <source>
        <strain evidence="3 4">USS-CCA1</strain>
    </source>
</reference>
<feature type="transmembrane region" description="Helical" evidence="2">
    <location>
        <begin position="68"/>
        <end position="92"/>
    </location>
</feature>
<name>A0ABW9QNW9_9ACTN</name>
<accession>A0ABW9QNW9</accession>
<feature type="region of interest" description="Disordered" evidence="1">
    <location>
        <begin position="343"/>
        <end position="381"/>
    </location>
</feature>
<evidence type="ECO:0000256" key="2">
    <source>
        <dbReference type="SAM" id="Phobius"/>
    </source>
</evidence>